<evidence type="ECO:0000259" key="1">
    <source>
        <dbReference type="SMART" id="SM00861"/>
    </source>
</evidence>
<organism evidence="2 3">
    <name type="scientific">Peptostreptococcus canis</name>
    <dbReference type="NCBI Taxonomy" id="1159213"/>
    <lineage>
        <taxon>Bacteria</taxon>
        <taxon>Bacillati</taxon>
        <taxon>Bacillota</taxon>
        <taxon>Clostridia</taxon>
        <taxon>Peptostreptococcales</taxon>
        <taxon>Peptostreptococcaceae</taxon>
        <taxon>Peptostreptococcus</taxon>
    </lineage>
</organism>
<dbReference type="InterPro" id="IPR009014">
    <property type="entry name" value="Transketo_C/PFOR_II"/>
</dbReference>
<dbReference type="CDD" id="cd07033">
    <property type="entry name" value="TPP_PYR_DXS_TK_like"/>
    <property type="match status" value="1"/>
</dbReference>
<protein>
    <submittedName>
        <fullName evidence="2">Transketolase family protein</fullName>
    </submittedName>
</protein>
<dbReference type="RefSeq" id="WP_185623325.1">
    <property type="nucleotide sequence ID" value="NZ_JABGBW010000001.1"/>
</dbReference>
<dbReference type="Pfam" id="PF02779">
    <property type="entry name" value="Transket_pyr"/>
    <property type="match status" value="1"/>
</dbReference>
<evidence type="ECO:0000313" key="2">
    <source>
        <dbReference type="EMBL" id="MBC2575289.1"/>
    </source>
</evidence>
<dbReference type="SMART" id="SM00861">
    <property type="entry name" value="Transket_pyr"/>
    <property type="match status" value="1"/>
</dbReference>
<dbReference type="SUPFAM" id="SSF52518">
    <property type="entry name" value="Thiamin diphosphate-binding fold (THDP-binding)"/>
    <property type="match status" value="1"/>
</dbReference>
<comment type="caution">
    <text evidence="2">The sequence shown here is derived from an EMBL/GenBank/DDBJ whole genome shotgun (WGS) entry which is preliminary data.</text>
</comment>
<name>A0ABR6TJC6_9FIRM</name>
<evidence type="ECO:0000313" key="3">
    <source>
        <dbReference type="Proteomes" id="UP000713904"/>
    </source>
</evidence>
<dbReference type="Gene3D" id="3.40.50.970">
    <property type="match status" value="1"/>
</dbReference>
<accession>A0ABR6TJC6</accession>
<dbReference type="InterPro" id="IPR051157">
    <property type="entry name" value="PDH/Transketolase"/>
</dbReference>
<dbReference type="InterPro" id="IPR033248">
    <property type="entry name" value="Transketolase_C"/>
</dbReference>
<gene>
    <name evidence="2" type="ORF">HLB29_01150</name>
</gene>
<dbReference type="PANTHER" id="PTHR43825">
    <property type="entry name" value="PYRUVATE DEHYDROGENASE E1 COMPONENT"/>
    <property type="match status" value="1"/>
</dbReference>
<dbReference type="Gene3D" id="3.40.50.920">
    <property type="match status" value="1"/>
</dbReference>
<reference evidence="2 3" key="1">
    <citation type="submission" date="2020-05" db="EMBL/GenBank/DDBJ databases">
        <title>Draft genome of xy-202 and genomic insight in genome of the genus Peptostreptococcus.</title>
        <authorList>
            <person name="Zhang Z."/>
        </authorList>
    </citation>
    <scope>NUCLEOTIDE SEQUENCE [LARGE SCALE GENOMIC DNA]</scope>
    <source>
        <strain evidence="2 3">DSM 27025</strain>
    </source>
</reference>
<dbReference type="Proteomes" id="UP000713904">
    <property type="component" value="Unassembled WGS sequence"/>
</dbReference>
<dbReference type="Pfam" id="PF02780">
    <property type="entry name" value="Transketolase_C"/>
    <property type="match status" value="1"/>
</dbReference>
<sequence length="314" mass="34523">MDKESIREAFGKSLVEIGRIDEKVVVVDADLSVSTKTDYFKKTFPGRFVNVGIAEQNLIGVSAGLASAGMTVFASSFSVFETGRAFEIIRNMVCIAKLNVKLCATHAGLMTGEDGGTHQSIEDIAIMRALPNMSIMVPSDAEETRQMLKYMSENNGPMYLRLVRDDLENINLEEDYIFEFGKAKQFSEGDDLTIIACGPMVWEAIKAAEILREKGILARVINMSTIKPIDTEMIVKCAKETEIIITVEDHSIIGGLGSAVSEVVCENNPAIVRKIGVCDKFGVSGSTEELYEHFGLTHNNIVDTALELMNENYE</sequence>
<proteinExistence type="predicted"/>
<dbReference type="SUPFAM" id="SSF52922">
    <property type="entry name" value="TK C-terminal domain-like"/>
    <property type="match status" value="1"/>
</dbReference>
<dbReference type="InterPro" id="IPR005475">
    <property type="entry name" value="Transketolase-like_Pyr-bd"/>
</dbReference>
<dbReference type="InterPro" id="IPR029061">
    <property type="entry name" value="THDP-binding"/>
</dbReference>
<dbReference type="EMBL" id="JABGBW010000001">
    <property type="protein sequence ID" value="MBC2575289.1"/>
    <property type="molecule type" value="Genomic_DNA"/>
</dbReference>
<keyword evidence="3" id="KW-1185">Reference proteome</keyword>
<dbReference type="PANTHER" id="PTHR43825:SF1">
    <property type="entry name" value="TRANSKETOLASE-LIKE PYRIMIDINE-BINDING DOMAIN-CONTAINING PROTEIN"/>
    <property type="match status" value="1"/>
</dbReference>
<feature type="domain" description="Transketolase-like pyrimidine-binding" evidence="1">
    <location>
        <begin position="4"/>
        <end position="170"/>
    </location>
</feature>